<dbReference type="AlphaFoldDB" id="A0A6C0DZ58"/>
<organism evidence="1">
    <name type="scientific">viral metagenome</name>
    <dbReference type="NCBI Taxonomy" id="1070528"/>
    <lineage>
        <taxon>unclassified sequences</taxon>
        <taxon>metagenomes</taxon>
        <taxon>organismal metagenomes</taxon>
    </lineage>
</organism>
<proteinExistence type="predicted"/>
<dbReference type="EMBL" id="MN739696">
    <property type="protein sequence ID" value="QHT21752.1"/>
    <property type="molecule type" value="Genomic_DNA"/>
</dbReference>
<accession>A0A6C0DZ58</accession>
<sequence>MTDYYEINYDNFIMISEKDKNDKTNKIREEMLKICFENYKNIGFNPKIGKNIFDELSILLEANNIDKITDVQHIGGMKANDFVIKYLHKNKEKILNIDFKFNVKNIKNLAQVKQIYTTNKKLQNFIKEESYHKFYYENYLDKILEYLATKNIILDKPEYSFYVSKVNNFDKKTMDKFFNVLKTNQKKYTKEYKKIVDTSISMYLDKYGKNNDIEILIDNLESTENKAYLLFKNNKFYLENMSSTKIKSFSKIKNNNTLVFDTNDNKKIEMMLRWKNGAGCIGSAWQIKIV</sequence>
<evidence type="ECO:0000313" key="1">
    <source>
        <dbReference type="EMBL" id="QHT21752.1"/>
    </source>
</evidence>
<protein>
    <submittedName>
        <fullName evidence="1">Uncharacterized protein</fullName>
    </submittedName>
</protein>
<name>A0A6C0DZ58_9ZZZZ</name>
<reference evidence="1" key="1">
    <citation type="journal article" date="2020" name="Nature">
        <title>Giant virus diversity and host interactions through global metagenomics.</title>
        <authorList>
            <person name="Schulz F."/>
            <person name="Roux S."/>
            <person name="Paez-Espino D."/>
            <person name="Jungbluth S."/>
            <person name="Walsh D.A."/>
            <person name="Denef V.J."/>
            <person name="McMahon K.D."/>
            <person name="Konstantinidis K.T."/>
            <person name="Eloe-Fadrosh E.A."/>
            <person name="Kyrpides N.C."/>
            <person name="Woyke T."/>
        </authorList>
    </citation>
    <scope>NUCLEOTIDE SEQUENCE</scope>
    <source>
        <strain evidence="1">GVMAG-M-3300023179-103</strain>
    </source>
</reference>